<dbReference type="WBParaSite" id="PS1159_v2.g19039.t1">
    <property type="protein sequence ID" value="PS1159_v2.g19039.t1"/>
    <property type="gene ID" value="PS1159_v2.g19039"/>
</dbReference>
<organism evidence="1 2">
    <name type="scientific">Panagrolaimus sp. PS1159</name>
    <dbReference type="NCBI Taxonomy" id="55785"/>
    <lineage>
        <taxon>Eukaryota</taxon>
        <taxon>Metazoa</taxon>
        <taxon>Ecdysozoa</taxon>
        <taxon>Nematoda</taxon>
        <taxon>Chromadorea</taxon>
        <taxon>Rhabditida</taxon>
        <taxon>Tylenchina</taxon>
        <taxon>Panagrolaimomorpha</taxon>
        <taxon>Panagrolaimoidea</taxon>
        <taxon>Panagrolaimidae</taxon>
        <taxon>Panagrolaimus</taxon>
    </lineage>
</organism>
<reference evidence="2" key="1">
    <citation type="submission" date="2022-11" db="UniProtKB">
        <authorList>
            <consortium name="WormBaseParasite"/>
        </authorList>
    </citation>
    <scope>IDENTIFICATION</scope>
</reference>
<protein>
    <submittedName>
        <fullName evidence="2">Serpin domain-containing protein</fullName>
    </submittedName>
</protein>
<accession>A0AC35FPA0</accession>
<sequence>MVHVTIPKFKTESSFELPRILKEFGIIDASKADLSEISETSLFVSNIIHKAVIEVTRTVPMTIFKNDIKTNK</sequence>
<evidence type="ECO:0000313" key="2">
    <source>
        <dbReference type="WBParaSite" id="PS1159_v2.g19039.t1"/>
    </source>
</evidence>
<name>A0AC35FPA0_9BILA</name>
<proteinExistence type="predicted"/>
<evidence type="ECO:0000313" key="1">
    <source>
        <dbReference type="Proteomes" id="UP000887580"/>
    </source>
</evidence>
<dbReference type="Proteomes" id="UP000887580">
    <property type="component" value="Unplaced"/>
</dbReference>